<evidence type="ECO:0000313" key="17">
    <source>
        <dbReference type="EMBL" id="KAF8885389.1"/>
    </source>
</evidence>
<evidence type="ECO:0000256" key="4">
    <source>
        <dbReference type="ARBA" id="ARBA00022528"/>
    </source>
</evidence>
<feature type="coiled-coil region" evidence="15">
    <location>
        <begin position="230"/>
        <end position="283"/>
    </location>
</feature>
<comment type="subcellular location">
    <subcellularLocation>
        <location evidence="2">Membrane</location>
        <topology evidence="2">Single-pass membrane protein</topology>
    </subcellularLocation>
    <subcellularLocation>
        <location evidence="14">Plastid</location>
        <location evidence="14">Chloroplast outer membrane</location>
    </subcellularLocation>
</comment>
<comment type="cofactor">
    <cofactor evidence="1">
        <name>Mg(2+)</name>
        <dbReference type="ChEBI" id="CHEBI:18420"/>
    </cofactor>
</comment>
<keyword evidence="12" id="KW-1133">Transmembrane helix</keyword>
<keyword evidence="10" id="KW-0460">Magnesium</keyword>
<dbReference type="InterPro" id="IPR006073">
    <property type="entry name" value="GTP-bd"/>
</dbReference>
<dbReference type="PANTHER" id="PTHR10903">
    <property type="entry name" value="GTPASE, IMAP FAMILY MEMBER-RELATED"/>
    <property type="match status" value="1"/>
</dbReference>
<evidence type="ECO:0000256" key="7">
    <source>
        <dbReference type="ARBA" id="ARBA00022723"/>
    </source>
</evidence>
<evidence type="ECO:0000256" key="11">
    <source>
        <dbReference type="ARBA" id="ARBA00022927"/>
    </source>
</evidence>
<evidence type="ECO:0000256" key="5">
    <source>
        <dbReference type="ARBA" id="ARBA00022640"/>
    </source>
</evidence>
<dbReference type="GO" id="GO:0016787">
    <property type="term" value="F:hydrolase activity"/>
    <property type="evidence" value="ECO:0007669"/>
    <property type="project" value="UniProtKB-KW"/>
</dbReference>
<keyword evidence="7" id="KW-0479">Metal-binding</keyword>
<dbReference type="Pfam" id="PF01926">
    <property type="entry name" value="MMR_HSR1"/>
    <property type="match status" value="1"/>
</dbReference>
<name>A0A9P5TJZ6_GYMJU</name>
<dbReference type="OrthoDB" id="8954335at2759"/>
<keyword evidence="6" id="KW-0812">Transmembrane</keyword>
<dbReference type="EMBL" id="JADNYJ010000102">
    <property type="protein sequence ID" value="KAF8885389.1"/>
    <property type="molecule type" value="Genomic_DNA"/>
</dbReference>
<comment type="caution">
    <text evidence="17">The sequence shown here is derived from an EMBL/GenBank/DDBJ whole genome shotgun (WGS) entry which is preliminary data.</text>
</comment>
<evidence type="ECO:0000256" key="13">
    <source>
        <dbReference type="ARBA" id="ARBA00023136"/>
    </source>
</evidence>
<dbReference type="GO" id="GO:0046872">
    <property type="term" value="F:metal ion binding"/>
    <property type="evidence" value="ECO:0007669"/>
    <property type="project" value="UniProtKB-KW"/>
</dbReference>
<dbReference type="InterPro" id="IPR027417">
    <property type="entry name" value="P-loop_NTPase"/>
</dbReference>
<evidence type="ECO:0000256" key="10">
    <source>
        <dbReference type="ARBA" id="ARBA00022842"/>
    </source>
</evidence>
<evidence type="ECO:0000256" key="14">
    <source>
        <dbReference type="ARBA" id="ARBA00024013"/>
    </source>
</evidence>
<keyword evidence="4" id="KW-0150">Chloroplast</keyword>
<protein>
    <submittedName>
        <fullName evidence="17">P-loop containing nucleoside triphosphate hydrolase protein</fullName>
    </submittedName>
</protein>
<evidence type="ECO:0000256" key="15">
    <source>
        <dbReference type="SAM" id="Coils"/>
    </source>
</evidence>
<keyword evidence="8 17" id="KW-0378">Hydrolase</keyword>
<accession>A0A9P5TJZ6</accession>
<organism evidence="17 18">
    <name type="scientific">Gymnopilus junonius</name>
    <name type="common">Spectacular rustgill mushroom</name>
    <name type="synonym">Gymnopilus spectabilis subsp. junonius</name>
    <dbReference type="NCBI Taxonomy" id="109634"/>
    <lineage>
        <taxon>Eukaryota</taxon>
        <taxon>Fungi</taxon>
        <taxon>Dikarya</taxon>
        <taxon>Basidiomycota</taxon>
        <taxon>Agaricomycotina</taxon>
        <taxon>Agaricomycetes</taxon>
        <taxon>Agaricomycetidae</taxon>
        <taxon>Agaricales</taxon>
        <taxon>Agaricineae</taxon>
        <taxon>Hymenogastraceae</taxon>
        <taxon>Gymnopilus</taxon>
    </lineage>
</organism>
<feature type="domain" description="G" evidence="16">
    <location>
        <begin position="14"/>
        <end position="113"/>
    </location>
</feature>
<gene>
    <name evidence="17" type="ORF">CPB84DRAFT_1850385</name>
</gene>
<dbReference type="Gene3D" id="3.40.50.300">
    <property type="entry name" value="P-loop containing nucleotide triphosphate hydrolases"/>
    <property type="match status" value="1"/>
</dbReference>
<keyword evidence="11" id="KW-0653">Protein transport</keyword>
<dbReference type="InterPro" id="IPR045058">
    <property type="entry name" value="GIMA/IAN/Toc"/>
</dbReference>
<dbReference type="PANTHER" id="PTHR10903:SF135">
    <property type="entry name" value="TRANSLOCASE OF CHLOROPLAST 120, CHLOROPLASTIC-RELATED"/>
    <property type="match status" value="1"/>
</dbReference>
<evidence type="ECO:0000313" key="18">
    <source>
        <dbReference type="Proteomes" id="UP000724874"/>
    </source>
</evidence>
<proteinExistence type="predicted"/>
<evidence type="ECO:0000256" key="8">
    <source>
        <dbReference type="ARBA" id="ARBA00022801"/>
    </source>
</evidence>
<evidence type="ECO:0000256" key="6">
    <source>
        <dbReference type="ARBA" id="ARBA00022692"/>
    </source>
</evidence>
<reference evidence="17" key="1">
    <citation type="submission" date="2020-11" db="EMBL/GenBank/DDBJ databases">
        <authorList>
            <consortium name="DOE Joint Genome Institute"/>
            <person name="Ahrendt S."/>
            <person name="Riley R."/>
            <person name="Andreopoulos W."/>
            <person name="LaButti K."/>
            <person name="Pangilinan J."/>
            <person name="Ruiz-duenas F.J."/>
            <person name="Barrasa J.M."/>
            <person name="Sanchez-Garcia M."/>
            <person name="Camarero S."/>
            <person name="Miyauchi S."/>
            <person name="Serrano A."/>
            <person name="Linde D."/>
            <person name="Babiker R."/>
            <person name="Drula E."/>
            <person name="Ayuso-Fernandez I."/>
            <person name="Pacheco R."/>
            <person name="Padilla G."/>
            <person name="Ferreira P."/>
            <person name="Barriuso J."/>
            <person name="Kellner H."/>
            <person name="Castanera R."/>
            <person name="Alfaro M."/>
            <person name="Ramirez L."/>
            <person name="Pisabarro A.G."/>
            <person name="Kuo A."/>
            <person name="Tritt A."/>
            <person name="Lipzen A."/>
            <person name="He G."/>
            <person name="Yan M."/>
            <person name="Ng V."/>
            <person name="Cullen D."/>
            <person name="Martin F."/>
            <person name="Rosso M.-N."/>
            <person name="Henrissat B."/>
            <person name="Hibbett D."/>
            <person name="Martinez A.T."/>
            <person name="Grigoriev I.V."/>
        </authorList>
    </citation>
    <scope>NUCLEOTIDE SEQUENCE</scope>
    <source>
        <strain evidence="17">AH 44721</strain>
    </source>
</reference>
<dbReference type="SUPFAM" id="SSF52540">
    <property type="entry name" value="P-loop containing nucleoside triphosphate hydrolases"/>
    <property type="match status" value="1"/>
</dbReference>
<dbReference type="GO" id="GO:0016020">
    <property type="term" value="C:membrane"/>
    <property type="evidence" value="ECO:0007669"/>
    <property type="project" value="UniProtKB-SubCell"/>
</dbReference>
<dbReference type="GO" id="GO:0015031">
    <property type="term" value="P:protein transport"/>
    <property type="evidence" value="ECO:0007669"/>
    <property type="project" value="UniProtKB-KW"/>
</dbReference>
<keyword evidence="13" id="KW-0472">Membrane</keyword>
<sequence length="294" mass="33001">MSKQKQVGPDIVIPIMGPTGAGKSTFINALVGKEVMVVGKTLSSCTDELGFVVLDPAQYPRLKDRIVIVDTPGFDDTYKGDAEILKKIADWLETSYKKNKAVLGGVIYLHDISNDRFTGTARRNLEMFQHLCGQDAFSKVILGTTKWGRTEKAIADAHQKELKELHWKSLAIKGARVLPFLDTRASAWSFVDNLVSNLTRQRLGKVYLQIQRELGDEKKIVPETEAGKELRFTLKEVLEMQQKMADLEKSMAAGGDEQARSQLQEAEEKIQKLAVQIKALKIPLSRRLRRIFGF</sequence>
<keyword evidence="9" id="KW-1002">Plastid outer membrane</keyword>
<evidence type="ECO:0000256" key="12">
    <source>
        <dbReference type="ARBA" id="ARBA00022989"/>
    </source>
</evidence>
<dbReference type="Proteomes" id="UP000724874">
    <property type="component" value="Unassembled WGS sequence"/>
</dbReference>
<evidence type="ECO:0000256" key="9">
    <source>
        <dbReference type="ARBA" id="ARBA00022805"/>
    </source>
</evidence>
<keyword evidence="18" id="KW-1185">Reference proteome</keyword>
<keyword evidence="3" id="KW-0813">Transport</keyword>
<keyword evidence="15" id="KW-0175">Coiled coil</keyword>
<keyword evidence="5" id="KW-0934">Plastid</keyword>
<evidence type="ECO:0000256" key="3">
    <source>
        <dbReference type="ARBA" id="ARBA00022448"/>
    </source>
</evidence>
<evidence type="ECO:0000259" key="16">
    <source>
        <dbReference type="Pfam" id="PF01926"/>
    </source>
</evidence>
<evidence type="ECO:0000256" key="2">
    <source>
        <dbReference type="ARBA" id="ARBA00004167"/>
    </source>
</evidence>
<dbReference type="GO" id="GO:0005525">
    <property type="term" value="F:GTP binding"/>
    <property type="evidence" value="ECO:0007669"/>
    <property type="project" value="InterPro"/>
</dbReference>
<dbReference type="AlphaFoldDB" id="A0A9P5TJZ6"/>
<evidence type="ECO:0000256" key="1">
    <source>
        <dbReference type="ARBA" id="ARBA00001946"/>
    </source>
</evidence>